<dbReference type="GO" id="GO:0016020">
    <property type="term" value="C:membrane"/>
    <property type="evidence" value="ECO:0007669"/>
    <property type="project" value="UniProtKB-SubCell"/>
</dbReference>
<comment type="caution">
    <text evidence="8">The sequence shown here is derived from an EMBL/GenBank/DDBJ whole genome shotgun (WGS) entry which is preliminary data.</text>
</comment>
<dbReference type="PANTHER" id="PTHR42718:SF9">
    <property type="entry name" value="MAJOR FACILITATOR SUPERFAMILY MULTIDRUG TRANSPORTER MFSC"/>
    <property type="match status" value="1"/>
</dbReference>
<feature type="transmembrane region" description="Helical" evidence="6">
    <location>
        <begin position="409"/>
        <end position="433"/>
    </location>
</feature>
<dbReference type="InterPro" id="IPR011701">
    <property type="entry name" value="MFS"/>
</dbReference>
<evidence type="ECO:0000256" key="6">
    <source>
        <dbReference type="SAM" id="Phobius"/>
    </source>
</evidence>
<organism evidence="8 9">
    <name type="scientific">Rhodanobacter denitrificans</name>
    <dbReference type="NCBI Taxonomy" id="666685"/>
    <lineage>
        <taxon>Bacteria</taxon>
        <taxon>Pseudomonadati</taxon>
        <taxon>Pseudomonadota</taxon>
        <taxon>Gammaproteobacteria</taxon>
        <taxon>Lysobacterales</taxon>
        <taxon>Rhodanobacteraceae</taxon>
        <taxon>Rhodanobacter</taxon>
    </lineage>
</organism>
<feature type="transmembrane region" description="Helical" evidence="6">
    <location>
        <begin position="370"/>
        <end position="388"/>
    </location>
</feature>
<dbReference type="EMBL" id="QFWQ01000010">
    <property type="protein sequence ID" value="RCS28778.1"/>
    <property type="molecule type" value="Genomic_DNA"/>
</dbReference>
<feature type="transmembrane region" description="Helical" evidence="6">
    <location>
        <begin position="313"/>
        <end position="331"/>
    </location>
</feature>
<dbReference type="PANTHER" id="PTHR42718">
    <property type="entry name" value="MAJOR FACILITATOR SUPERFAMILY MULTIDRUG TRANSPORTER MFSC"/>
    <property type="match status" value="1"/>
</dbReference>
<keyword evidence="4 6" id="KW-1133">Transmembrane helix</keyword>
<evidence type="ECO:0000256" key="5">
    <source>
        <dbReference type="ARBA" id="ARBA00023136"/>
    </source>
</evidence>
<feature type="transmembrane region" description="Helical" evidence="6">
    <location>
        <begin position="460"/>
        <end position="483"/>
    </location>
</feature>
<evidence type="ECO:0000259" key="7">
    <source>
        <dbReference type="PROSITE" id="PS50850"/>
    </source>
</evidence>
<evidence type="ECO:0000256" key="2">
    <source>
        <dbReference type="ARBA" id="ARBA00022448"/>
    </source>
</evidence>
<evidence type="ECO:0000256" key="4">
    <source>
        <dbReference type="ARBA" id="ARBA00022989"/>
    </source>
</evidence>
<dbReference type="RefSeq" id="WP_114345396.1">
    <property type="nucleotide sequence ID" value="NZ_QFWQ01000010.1"/>
</dbReference>
<feature type="transmembrane region" description="Helical" evidence="6">
    <location>
        <begin position="343"/>
        <end position="364"/>
    </location>
</feature>
<evidence type="ECO:0000256" key="1">
    <source>
        <dbReference type="ARBA" id="ARBA00004141"/>
    </source>
</evidence>
<dbReference type="CDD" id="cd17321">
    <property type="entry name" value="MFS_MMR_MDR_like"/>
    <property type="match status" value="1"/>
</dbReference>
<feature type="transmembrane region" description="Helical" evidence="6">
    <location>
        <begin position="148"/>
        <end position="167"/>
    </location>
</feature>
<accession>A0A368KC96</accession>
<dbReference type="InterPro" id="IPR036259">
    <property type="entry name" value="MFS_trans_sf"/>
</dbReference>
<evidence type="ECO:0000313" key="9">
    <source>
        <dbReference type="Proteomes" id="UP000252387"/>
    </source>
</evidence>
<keyword evidence="9" id="KW-1185">Reference proteome</keyword>
<dbReference type="PROSITE" id="PS50850">
    <property type="entry name" value="MFS"/>
    <property type="match status" value="1"/>
</dbReference>
<keyword evidence="5 6" id="KW-0472">Membrane</keyword>
<gene>
    <name evidence="8" type="ORF">DEO45_15260</name>
</gene>
<dbReference type="SUPFAM" id="SSF103473">
    <property type="entry name" value="MFS general substrate transporter"/>
    <property type="match status" value="1"/>
</dbReference>
<dbReference type="OrthoDB" id="2412976at2"/>
<dbReference type="GO" id="GO:0022857">
    <property type="term" value="F:transmembrane transporter activity"/>
    <property type="evidence" value="ECO:0007669"/>
    <property type="project" value="InterPro"/>
</dbReference>
<protein>
    <submittedName>
        <fullName evidence="8">MFS transporter</fullName>
    </submittedName>
</protein>
<keyword evidence="2" id="KW-0813">Transport</keyword>
<dbReference type="Proteomes" id="UP000252387">
    <property type="component" value="Unassembled WGS sequence"/>
</dbReference>
<sequence length="491" mass="51301">MNTVAAPGQPSTPFQGNDRLLFGIIMGVVAFWLFAQTTLNIAPDMQRDLGIGAATMNIAVALTSLFSGIFIVVMGGLADRVGRLRITRIGFYLSIAGSLLVAITPTGAMAAPVLLAGRALQGLSAACVMPASLALVKAYWDGAARQRAVSLWSIGSWGGGGLCSLVGGLMSQNLGWRSIFWLAIAVSALGLWLMRGTPENKAETHGDYKFDLPGVLAFMVAMLALQVLVTQGNTLGWSSPSVLGLIAATLVFGLLFVLIERRSANAFFDFRLFGNPTYTGATISNFLINATAGTLIVSLQLVQLGGGMNAQQAGMLTLGYAIAIIAFIRVGEKLLQRFGPRKPMIWGCLITGVAIALLMPTQLLLGQYKVLAVIGYSLFGLGLAFYATPSTDAALSNLPAAQGGSGSGIYKMASSLGAAFGVAISAAVFTALAGDSNSVRWLEGVITFAGRQDNLAVREAAFVALGFNVLMVVAAIVSIVLTVPRGRKTHD</sequence>
<dbReference type="InterPro" id="IPR020846">
    <property type="entry name" value="MFS_dom"/>
</dbReference>
<dbReference type="Pfam" id="PF07690">
    <property type="entry name" value="MFS_1"/>
    <property type="match status" value="2"/>
</dbReference>
<comment type="subcellular location">
    <subcellularLocation>
        <location evidence="1">Membrane</location>
        <topology evidence="1">Multi-pass membrane protein</topology>
    </subcellularLocation>
</comment>
<feature type="transmembrane region" description="Helical" evidence="6">
    <location>
        <begin position="179"/>
        <end position="198"/>
    </location>
</feature>
<dbReference type="Gene3D" id="1.20.1720.10">
    <property type="entry name" value="Multidrug resistance protein D"/>
    <property type="match status" value="1"/>
</dbReference>
<dbReference type="Gene3D" id="1.20.1250.20">
    <property type="entry name" value="MFS general substrate transporter like domains"/>
    <property type="match status" value="1"/>
</dbReference>
<feature type="transmembrane region" description="Helical" evidence="6">
    <location>
        <begin position="20"/>
        <end position="39"/>
    </location>
</feature>
<feature type="transmembrane region" description="Helical" evidence="6">
    <location>
        <begin position="210"/>
        <end position="229"/>
    </location>
</feature>
<feature type="transmembrane region" description="Helical" evidence="6">
    <location>
        <begin position="241"/>
        <end position="259"/>
    </location>
</feature>
<feature type="transmembrane region" description="Helical" evidence="6">
    <location>
        <begin position="51"/>
        <end position="77"/>
    </location>
</feature>
<feature type="transmembrane region" description="Helical" evidence="6">
    <location>
        <begin position="89"/>
        <end position="113"/>
    </location>
</feature>
<name>A0A368KC96_9GAMM</name>
<evidence type="ECO:0000313" key="8">
    <source>
        <dbReference type="EMBL" id="RCS28778.1"/>
    </source>
</evidence>
<proteinExistence type="predicted"/>
<reference evidence="8 9" key="1">
    <citation type="submission" date="2018-05" db="EMBL/GenBank/DDBJ databases">
        <title>Draft genome sequence of Rhodanobacter denitrificans Yn1 isolated from gold copper mine.</title>
        <authorList>
            <person name="Yang N."/>
            <person name="Mazhar H.S."/>
            <person name="Rensing C."/>
        </authorList>
    </citation>
    <scope>NUCLEOTIDE SEQUENCE [LARGE SCALE GENOMIC DNA]</scope>
    <source>
        <strain evidence="8 9">Yn1</strain>
    </source>
</reference>
<feature type="transmembrane region" description="Helical" evidence="6">
    <location>
        <begin position="119"/>
        <end position="136"/>
    </location>
</feature>
<feature type="domain" description="Major facilitator superfamily (MFS) profile" evidence="7">
    <location>
        <begin position="20"/>
        <end position="486"/>
    </location>
</feature>
<feature type="transmembrane region" description="Helical" evidence="6">
    <location>
        <begin position="280"/>
        <end position="301"/>
    </location>
</feature>
<evidence type="ECO:0000256" key="3">
    <source>
        <dbReference type="ARBA" id="ARBA00022692"/>
    </source>
</evidence>
<dbReference type="AlphaFoldDB" id="A0A368KC96"/>
<keyword evidence="3 6" id="KW-0812">Transmembrane</keyword>